<reference evidence="1 2" key="1">
    <citation type="submission" date="2018-05" db="EMBL/GenBank/DDBJ databases">
        <title>genome sequencing of Nitrosopumilus sp. NM25.</title>
        <authorList>
            <person name="Mori K."/>
            <person name="Nakagawa T."/>
        </authorList>
    </citation>
    <scope>NUCLEOTIDE SEQUENCE [LARGE SCALE GENOMIC DNA]</scope>
    <source>
        <strain evidence="1 2">NM25</strain>
    </source>
</reference>
<protein>
    <submittedName>
        <fullName evidence="1">Carboxyvinyl-carboxyphosphonate phosphorylmutase</fullName>
    </submittedName>
</protein>
<dbReference type="AlphaFoldDB" id="A0A2S2KQZ6"/>
<proteinExistence type="predicted"/>
<name>A0A2S2KQZ6_9ARCH</name>
<dbReference type="GO" id="GO:0016833">
    <property type="term" value="F:oxo-acid-lyase activity"/>
    <property type="evidence" value="ECO:0007669"/>
    <property type="project" value="UniProtKB-ARBA"/>
</dbReference>
<dbReference type="CDD" id="cd00377">
    <property type="entry name" value="ICL_PEPM"/>
    <property type="match status" value="1"/>
</dbReference>
<dbReference type="SUPFAM" id="SSF51621">
    <property type="entry name" value="Phosphoenolpyruvate/pyruvate domain"/>
    <property type="match status" value="1"/>
</dbReference>
<dbReference type="Proteomes" id="UP000245829">
    <property type="component" value="Unassembled WGS sequence"/>
</dbReference>
<dbReference type="FunFam" id="3.20.20.60:FF:000009">
    <property type="entry name" value="2-methylisocitrate lyase"/>
    <property type="match status" value="1"/>
</dbReference>
<organism evidence="1 2">
    <name type="scientific">Nitrosopumilus zosterae</name>
    <dbReference type="NCBI Taxonomy" id="718286"/>
    <lineage>
        <taxon>Archaea</taxon>
        <taxon>Nitrososphaerota</taxon>
        <taxon>Nitrososphaeria</taxon>
        <taxon>Nitrosopumilales</taxon>
        <taxon>Nitrosopumilaceae</taxon>
        <taxon>Nitrosopumilus</taxon>
    </lineage>
</organism>
<gene>
    <name evidence="1" type="primary">bcpA</name>
    <name evidence="1" type="ORF">NZNM25_06690</name>
</gene>
<evidence type="ECO:0000313" key="1">
    <source>
        <dbReference type="EMBL" id="GBH33878.1"/>
    </source>
</evidence>
<keyword evidence="2" id="KW-1185">Reference proteome</keyword>
<dbReference type="PROSITE" id="PS00161">
    <property type="entry name" value="ISOCITRATE_LYASE"/>
    <property type="match status" value="1"/>
</dbReference>
<sequence>MKNLKSMFKSKKPLVIPGVYDAIGAKIVEKVGFDAMFQTGYGTSATLFGMPDYGFIGASETVDNARRICRAVSVPVIVDSDTGYGNALSVWKLVKELESSGASGIFLEDQRWPKRCGHMQGKEVIPQEEYTEKLGAAIDARESKDFIIVARTDARATEGLDAAIERGIQNKKTGADAVFIEAPKTLDEMKKIGKAIKAPLVANMIEGGATPLSSAEALNKMGFKIILYPLSVLFANTFATMNILQELKKSGSTTKFKQKVVNFDQFNDLVELPKFRKMEKKYGFSKRE</sequence>
<dbReference type="PANTHER" id="PTHR42905:SF5">
    <property type="entry name" value="CARBOXYVINYL-CARBOXYPHOSPHONATE PHOSPHORYLMUTASE, CHLOROPLASTIC"/>
    <property type="match status" value="1"/>
</dbReference>
<dbReference type="Gene3D" id="3.20.20.60">
    <property type="entry name" value="Phosphoenolpyruvate-binding domains"/>
    <property type="match status" value="1"/>
</dbReference>
<dbReference type="EMBL" id="BGKI01000002">
    <property type="protein sequence ID" value="GBH33878.1"/>
    <property type="molecule type" value="Genomic_DNA"/>
</dbReference>
<dbReference type="InterPro" id="IPR039556">
    <property type="entry name" value="ICL/PEPM"/>
</dbReference>
<evidence type="ECO:0000313" key="2">
    <source>
        <dbReference type="Proteomes" id="UP000245829"/>
    </source>
</evidence>
<accession>A0A2S2KQZ6</accession>
<dbReference type="InterPro" id="IPR015813">
    <property type="entry name" value="Pyrv/PenolPyrv_kinase-like_dom"/>
</dbReference>
<dbReference type="InterPro" id="IPR040442">
    <property type="entry name" value="Pyrv_kinase-like_dom_sf"/>
</dbReference>
<dbReference type="Pfam" id="PF13714">
    <property type="entry name" value="PEP_mutase"/>
    <property type="match status" value="1"/>
</dbReference>
<dbReference type="InterPro" id="IPR018523">
    <property type="entry name" value="Isocitrate_lyase_ph_CS"/>
</dbReference>
<dbReference type="PANTHER" id="PTHR42905">
    <property type="entry name" value="PHOSPHOENOLPYRUVATE CARBOXYLASE"/>
    <property type="match status" value="1"/>
</dbReference>
<comment type="caution">
    <text evidence="1">The sequence shown here is derived from an EMBL/GenBank/DDBJ whole genome shotgun (WGS) entry which is preliminary data.</text>
</comment>